<protein>
    <submittedName>
        <fullName evidence="1">Uncharacterized protein</fullName>
    </submittedName>
</protein>
<keyword evidence="2" id="KW-1185">Reference proteome</keyword>
<dbReference type="EMBL" id="CP097507">
    <property type="protein sequence ID" value="URE08184.1"/>
    <property type="molecule type" value="Genomic_DNA"/>
</dbReference>
<dbReference type="Proteomes" id="UP001055439">
    <property type="component" value="Chromosome 5"/>
</dbReference>
<organism evidence="1 2">
    <name type="scientific">Musa troglodytarum</name>
    <name type="common">fe'i banana</name>
    <dbReference type="NCBI Taxonomy" id="320322"/>
    <lineage>
        <taxon>Eukaryota</taxon>
        <taxon>Viridiplantae</taxon>
        <taxon>Streptophyta</taxon>
        <taxon>Embryophyta</taxon>
        <taxon>Tracheophyta</taxon>
        <taxon>Spermatophyta</taxon>
        <taxon>Magnoliopsida</taxon>
        <taxon>Liliopsida</taxon>
        <taxon>Zingiberales</taxon>
        <taxon>Musaceae</taxon>
        <taxon>Musa</taxon>
    </lineage>
</organism>
<evidence type="ECO:0000313" key="1">
    <source>
        <dbReference type="EMBL" id="URE08184.1"/>
    </source>
</evidence>
<gene>
    <name evidence="1" type="ORF">MUK42_04565</name>
</gene>
<reference evidence="1" key="1">
    <citation type="submission" date="2022-05" db="EMBL/GenBank/DDBJ databases">
        <title>The Musa troglodytarum L. genome provides insights into the mechanism of non-climacteric behaviour and enrichment of carotenoids.</title>
        <authorList>
            <person name="Wang J."/>
        </authorList>
    </citation>
    <scope>NUCLEOTIDE SEQUENCE</scope>
    <source>
        <tissue evidence="1">Leaf</tissue>
    </source>
</reference>
<name>A0A9E7GA00_9LILI</name>
<accession>A0A9E7GA00</accession>
<dbReference type="AlphaFoldDB" id="A0A9E7GA00"/>
<evidence type="ECO:0000313" key="2">
    <source>
        <dbReference type="Proteomes" id="UP001055439"/>
    </source>
</evidence>
<proteinExistence type="predicted"/>
<sequence>MEQDMGATTRTWRWPRSKIHVGIPRSRRTAAAASDNRAHWRVLVNHRRTHRQPQRRRQLFDKIIFSVLYPKFDLRLAKYGALTWQEATVALPPYVDVSTVTLVVQHKVAGLQSANRGWRVVRGNSIPQFVYRIDWPSTASELHALDS</sequence>
<dbReference type="OrthoDB" id="288590at2759"/>